<gene>
    <name evidence="1" type="ORF">BOX15_Mlig014997g1</name>
</gene>
<dbReference type="Gene3D" id="3.30.420.10">
    <property type="entry name" value="Ribonuclease H-like superfamily/Ribonuclease H"/>
    <property type="match status" value="1"/>
</dbReference>
<dbReference type="InterPro" id="IPR036397">
    <property type="entry name" value="RNaseH_sf"/>
</dbReference>
<keyword evidence="2" id="KW-1185">Reference proteome</keyword>
<proteinExistence type="predicted"/>
<reference evidence="1 2" key="1">
    <citation type="submission" date="2017-06" db="EMBL/GenBank/DDBJ databases">
        <title>A platform for efficient transgenesis in Macrostomum lignano, a flatworm model organism for stem cell research.</title>
        <authorList>
            <person name="Berezikov E."/>
        </authorList>
    </citation>
    <scope>NUCLEOTIDE SEQUENCE [LARGE SCALE GENOMIC DNA]</scope>
    <source>
        <strain evidence="1">DV1</strain>
        <tissue evidence="1">Whole organism</tissue>
    </source>
</reference>
<comment type="caution">
    <text evidence="1">The sequence shown here is derived from an EMBL/GenBank/DDBJ whole genome shotgun (WGS) entry which is preliminary data.</text>
</comment>
<dbReference type="CDD" id="cd00093">
    <property type="entry name" value="HTH_XRE"/>
    <property type="match status" value="1"/>
</dbReference>
<dbReference type="OrthoDB" id="10025891at2759"/>
<dbReference type="STRING" id="282301.A0A267FXI6"/>
<evidence type="ECO:0000313" key="1">
    <source>
        <dbReference type="EMBL" id="PAA78453.1"/>
    </source>
</evidence>
<dbReference type="Proteomes" id="UP000215902">
    <property type="component" value="Unassembled WGS sequence"/>
</dbReference>
<dbReference type="InterPro" id="IPR001387">
    <property type="entry name" value="Cro/C1-type_HTH"/>
</dbReference>
<evidence type="ECO:0008006" key="3">
    <source>
        <dbReference type="Google" id="ProtNLM"/>
    </source>
</evidence>
<dbReference type="AlphaFoldDB" id="A0A267FXI6"/>
<name>A0A267FXI6_9PLAT</name>
<dbReference type="Gene3D" id="1.10.10.60">
    <property type="entry name" value="Homeodomain-like"/>
    <property type="match status" value="1"/>
</dbReference>
<organism evidence="1 2">
    <name type="scientific">Macrostomum lignano</name>
    <dbReference type="NCBI Taxonomy" id="282301"/>
    <lineage>
        <taxon>Eukaryota</taxon>
        <taxon>Metazoa</taxon>
        <taxon>Spiralia</taxon>
        <taxon>Lophotrochozoa</taxon>
        <taxon>Platyhelminthes</taxon>
        <taxon>Rhabditophora</taxon>
        <taxon>Macrostomorpha</taxon>
        <taxon>Macrostomida</taxon>
        <taxon>Macrostomidae</taxon>
        <taxon>Macrostomum</taxon>
    </lineage>
</organism>
<sequence>MQSLNEEQRRRLVVQYTTEHPGQSNHAIAKYFAEVGVARSTVYAILNRYEEGGEESVLRSAGSGCHRTELKVTNAEVKNIVKDAQRGLSQREIARKFDISQAYVGKILQENGLKAYKKEKVPAVTDQQRERQQVRVGRLYRTILDGRGGDLDLVIDDESYFHMSSQTIPGNSFYYATARGDAPVEKRVSPQKKFGDKILVWLAISRHGASRVYMCHSKTMNKELYANECIRKRLVQFLNEQHSDGNYLFWPDLASCSRCSRTCSGRDRSVPAAGHQLCLEGAESSLRASPSSNRALLGHFEAAGVPS</sequence>
<evidence type="ECO:0000313" key="2">
    <source>
        <dbReference type="Proteomes" id="UP000215902"/>
    </source>
</evidence>
<protein>
    <recommendedName>
        <fullName evidence="3">Paired domain-containing protein</fullName>
    </recommendedName>
</protein>
<accession>A0A267FXI6</accession>
<dbReference type="GO" id="GO:0003676">
    <property type="term" value="F:nucleic acid binding"/>
    <property type="evidence" value="ECO:0007669"/>
    <property type="project" value="InterPro"/>
</dbReference>
<dbReference type="EMBL" id="NIVC01000689">
    <property type="protein sequence ID" value="PAA78453.1"/>
    <property type="molecule type" value="Genomic_DNA"/>
</dbReference>